<evidence type="ECO:0000313" key="3">
    <source>
        <dbReference type="Proteomes" id="UP000231581"/>
    </source>
</evidence>
<evidence type="ECO:0000313" key="2">
    <source>
        <dbReference type="EMBL" id="PIP60158.1"/>
    </source>
</evidence>
<dbReference type="EMBL" id="PCSZ01000079">
    <property type="protein sequence ID" value="PIP60158.1"/>
    <property type="molecule type" value="Genomic_DNA"/>
</dbReference>
<gene>
    <name evidence="2" type="ORF">COX00_04800</name>
</gene>
<proteinExistence type="predicted"/>
<reference evidence="2 3" key="1">
    <citation type="submission" date="2017-09" db="EMBL/GenBank/DDBJ databases">
        <title>Depth-based differentiation of microbial function through sediment-hosted aquifers and enrichment of novel symbionts in the deep terrestrial subsurface.</title>
        <authorList>
            <person name="Probst A.J."/>
            <person name="Ladd B."/>
            <person name="Jarett J.K."/>
            <person name="Geller-Mcgrath D.E."/>
            <person name="Sieber C.M."/>
            <person name="Emerson J.B."/>
            <person name="Anantharaman K."/>
            <person name="Thomas B.C."/>
            <person name="Malmstrom R."/>
            <person name="Stieglmeier M."/>
            <person name="Klingl A."/>
            <person name="Woyke T."/>
            <person name="Ryan C.M."/>
            <person name="Banfield J.F."/>
        </authorList>
    </citation>
    <scope>NUCLEOTIDE SEQUENCE [LARGE SCALE GENOMIC DNA]</scope>
    <source>
        <strain evidence="2">CG22_combo_CG10-13_8_21_14_all_47_17</strain>
    </source>
</reference>
<comment type="caution">
    <text evidence="2">The sequence shown here is derived from an EMBL/GenBank/DDBJ whole genome shotgun (WGS) entry which is preliminary data.</text>
</comment>
<sequence length="228" mass="23650">MGCSLDRQGLGMPHYHDGAMDVSPDANIDDGSLDVSPDADTGVDASMDADTDATMDASPDADAGDAGPSEDGGPSDTGVLDSGMLDSGPPDAGFASCSTETGNCLRFQNTAGSPETAEWMIDVIWTLMGGSVDDSGYAPVACIGGIRREDALTTECRFTLPARPATAIGLALVYMYPRYADMSSPCTVSGCSNYPSGYVLWSEGLPKTIMLERRPTPAGSIMVLRVAL</sequence>
<name>A0A2H0BT48_9BACT</name>
<feature type="region of interest" description="Disordered" evidence="1">
    <location>
        <begin position="14"/>
        <end position="85"/>
    </location>
</feature>
<dbReference type="AlphaFoldDB" id="A0A2H0BT48"/>
<protein>
    <submittedName>
        <fullName evidence="2">Uncharacterized protein</fullName>
    </submittedName>
</protein>
<feature type="compositionally biased region" description="Low complexity" evidence="1">
    <location>
        <begin position="54"/>
        <end position="76"/>
    </location>
</feature>
<accession>A0A2H0BT48</accession>
<organism evidence="2 3">
    <name type="scientific">Candidatus Uhrbacteria bacterium CG22_combo_CG10-13_8_21_14_all_47_17</name>
    <dbReference type="NCBI Taxonomy" id="1975041"/>
    <lineage>
        <taxon>Bacteria</taxon>
        <taxon>Candidatus Uhriibacteriota</taxon>
    </lineage>
</organism>
<evidence type="ECO:0000256" key="1">
    <source>
        <dbReference type="SAM" id="MobiDB-lite"/>
    </source>
</evidence>
<dbReference type="Proteomes" id="UP000231581">
    <property type="component" value="Unassembled WGS sequence"/>
</dbReference>